<feature type="transmembrane region" description="Helical" evidence="1">
    <location>
        <begin position="40"/>
        <end position="64"/>
    </location>
</feature>
<sequence>MSEKGATKGEETRTSLQFLEPQINLIQGYMTTNINITQTWWRLLSAVGSTLITLVAWLGYMALCMVGEVILGIVKFIFGIIISILSMVVLIGTFIWLLTL</sequence>
<organism evidence="2">
    <name type="scientific">Bacteroides faecis</name>
    <dbReference type="NCBI Taxonomy" id="674529"/>
    <lineage>
        <taxon>Bacteria</taxon>
        <taxon>Pseudomonadati</taxon>
        <taxon>Bacteroidota</taxon>
        <taxon>Bacteroidia</taxon>
        <taxon>Bacteroidales</taxon>
        <taxon>Bacteroidaceae</taxon>
        <taxon>Bacteroides</taxon>
    </lineage>
</organism>
<keyword evidence="1" id="KW-1133">Transmembrane helix</keyword>
<evidence type="ECO:0000313" key="2">
    <source>
        <dbReference type="EMBL" id="VYT44223.1"/>
    </source>
</evidence>
<evidence type="ECO:0000256" key="1">
    <source>
        <dbReference type="SAM" id="Phobius"/>
    </source>
</evidence>
<accession>A0A6N2WPT7</accession>
<feature type="transmembrane region" description="Helical" evidence="1">
    <location>
        <begin position="76"/>
        <end position="98"/>
    </location>
</feature>
<reference evidence="2" key="1">
    <citation type="submission" date="2019-11" db="EMBL/GenBank/DDBJ databases">
        <authorList>
            <person name="Feng L."/>
        </authorList>
    </citation>
    <scope>NUCLEOTIDE SEQUENCE</scope>
    <source>
        <strain evidence="2">BfaecisLFYP10</strain>
    </source>
</reference>
<keyword evidence="1" id="KW-0812">Transmembrane</keyword>
<keyword evidence="1" id="KW-0472">Membrane</keyword>
<evidence type="ECO:0008006" key="3">
    <source>
        <dbReference type="Google" id="ProtNLM"/>
    </source>
</evidence>
<dbReference type="EMBL" id="CACRSZ010000070">
    <property type="protein sequence ID" value="VYT44223.1"/>
    <property type="molecule type" value="Genomic_DNA"/>
</dbReference>
<protein>
    <recommendedName>
        <fullName evidence="3">Transmembrane protein</fullName>
    </recommendedName>
</protein>
<proteinExistence type="predicted"/>
<gene>
    <name evidence="2" type="ORF">BFLFYP10_03354</name>
</gene>
<dbReference type="AlphaFoldDB" id="A0A6N2WPT7"/>
<name>A0A6N2WPT7_9BACE</name>